<reference evidence="1 2" key="1">
    <citation type="submission" date="2021-03" db="EMBL/GenBank/DDBJ databases">
        <title>Antimicrobial resistance genes in bacteria isolated from Japanese honey, and their potential for conferring macrolide and lincosamide resistance in the American foulbrood pathogen Paenibacillus larvae.</title>
        <authorList>
            <person name="Okamoto M."/>
            <person name="Kumagai M."/>
            <person name="Kanamori H."/>
            <person name="Takamatsu D."/>
        </authorList>
    </citation>
    <scope>NUCLEOTIDE SEQUENCE [LARGE SCALE GENOMIC DNA]</scope>
    <source>
        <strain evidence="1 2">J6TS1</strain>
    </source>
</reference>
<evidence type="ECO:0000313" key="2">
    <source>
        <dbReference type="Proteomes" id="UP000680670"/>
    </source>
</evidence>
<accession>A0ABQ4KZQ5</accession>
<organism evidence="1 2">
    <name type="scientific">Siminovitchia terrae</name>
    <name type="common">Bacillus terrae</name>
    <dbReference type="NCBI Taxonomy" id="1914933"/>
    <lineage>
        <taxon>Bacteria</taxon>
        <taxon>Bacillati</taxon>
        <taxon>Bacillota</taxon>
        <taxon>Bacilli</taxon>
        <taxon>Bacillales</taxon>
        <taxon>Bacillaceae</taxon>
        <taxon>Siminovitchia</taxon>
    </lineage>
</organism>
<proteinExistence type="predicted"/>
<protein>
    <submittedName>
        <fullName evidence="1">Uncharacterized protein</fullName>
    </submittedName>
</protein>
<dbReference type="Proteomes" id="UP000680670">
    <property type="component" value="Unassembled WGS sequence"/>
</dbReference>
<keyword evidence="2" id="KW-1185">Reference proteome</keyword>
<evidence type="ECO:0000313" key="1">
    <source>
        <dbReference type="EMBL" id="GIN97106.1"/>
    </source>
</evidence>
<comment type="caution">
    <text evidence="1">The sequence shown here is derived from an EMBL/GenBank/DDBJ whole genome shotgun (WGS) entry which is preliminary data.</text>
</comment>
<name>A0ABQ4KZQ5_SIMTE</name>
<gene>
    <name evidence="1" type="ORF">J6TS1_29760</name>
</gene>
<sequence>MTSAGGFDFIQPGFEPPLNGIPIGIHLTTYRSGRLLLNKVKQIINPSLSTAYTSGASLERIKERLSHSYDEITKKVYLHTTEAVRKRDAEKFGTHEKFIGF</sequence>
<dbReference type="EMBL" id="BORJ01000008">
    <property type="protein sequence ID" value="GIN97106.1"/>
    <property type="molecule type" value="Genomic_DNA"/>
</dbReference>